<dbReference type="InterPro" id="IPR036938">
    <property type="entry name" value="PAP2/HPO_sf"/>
</dbReference>
<evidence type="ECO:0000313" key="15">
    <source>
        <dbReference type="EMBL" id="KAF3045496.1"/>
    </source>
</evidence>
<evidence type="ECO:0000313" key="16">
    <source>
        <dbReference type="Proteomes" id="UP000758155"/>
    </source>
</evidence>
<evidence type="ECO:0000256" key="8">
    <source>
        <dbReference type="ARBA" id="ARBA00022786"/>
    </source>
</evidence>
<keyword evidence="5" id="KW-0479">Metal-binding</keyword>
<dbReference type="SMART" id="SM00014">
    <property type="entry name" value="acidPPc"/>
    <property type="match status" value="1"/>
</dbReference>
<dbReference type="GO" id="GO:0016020">
    <property type="term" value="C:membrane"/>
    <property type="evidence" value="ECO:0007669"/>
    <property type="project" value="UniProtKB-SubCell"/>
</dbReference>
<keyword evidence="4 13" id="KW-0812">Transmembrane</keyword>
<evidence type="ECO:0000256" key="4">
    <source>
        <dbReference type="ARBA" id="ARBA00022692"/>
    </source>
</evidence>
<evidence type="ECO:0000256" key="2">
    <source>
        <dbReference type="ARBA" id="ARBA00008816"/>
    </source>
</evidence>
<dbReference type="GO" id="GO:0016740">
    <property type="term" value="F:transferase activity"/>
    <property type="evidence" value="ECO:0007669"/>
    <property type="project" value="UniProtKB-KW"/>
</dbReference>
<evidence type="ECO:0000256" key="10">
    <source>
        <dbReference type="ARBA" id="ARBA00022989"/>
    </source>
</evidence>
<evidence type="ECO:0000256" key="1">
    <source>
        <dbReference type="ARBA" id="ARBA00004141"/>
    </source>
</evidence>
<comment type="caution">
    <text evidence="15">The sequence shown here is derived from an EMBL/GenBank/DDBJ whole genome shotgun (WGS) entry which is preliminary data.</text>
</comment>
<feature type="transmembrane region" description="Helical" evidence="13">
    <location>
        <begin position="25"/>
        <end position="45"/>
    </location>
</feature>
<evidence type="ECO:0000256" key="12">
    <source>
        <dbReference type="SAM" id="MobiDB-lite"/>
    </source>
</evidence>
<keyword evidence="8" id="KW-0833">Ubl conjugation pathway</keyword>
<dbReference type="Gene3D" id="3.30.40.10">
    <property type="entry name" value="Zinc/RING finger domain, C3HC4 (zinc finger)"/>
    <property type="match status" value="1"/>
</dbReference>
<keyword evidence="6" id="KW-0677">Repeat</keyword>
<dbReference type="SUPFAM" id="SSF48317">
    <property type="entry name" value="Acid phosphatase/Vanadium-dependent haloperoxidase"/>
    <property type="match status" value="1"/>
</dbReference>
<evidence type="ECO:0000256" key="11">
    <source>
        <dbReference type="ARBA" id="ARBA00023136"/>
    </source>
</evidence>
<dbReference type="GO" id="GO:0006644">
    <property type="term" value="P:phospholipid metabolic process"/>
    <property type="evidence" value="ECO:0007669"/>
    <property type="project" value="InterPro"/>
</dbReference>
<reference evidence="15" key="1">
    <citation type="submission" date="2019-04" db="EMBL/GenBank/DDBJ databases">
        <title>Sequencing of skin fungus with MAO and IRED activity.</title>
        <authorList>
            <person name="Marsaioli A.J."/>
            <person name="Bonatto J.M.C."/>
            <person name="Reis Junior O."/>
        </authorList>
    </citation>
    <scope>NUCLEOTIDE SEQUENCE</scope>
    <source>
        <strain evidence="15">28M1</strain>
    </source>
</reference>
<gene>
    <name evidence="15" type="ORF">E8E12_008121</name>
</gene>
<dbReference type="Proteomes" id="UP000758155">
    <property type="component" value="Unassembled WGS sequence"/>
</dbReference>
<dbReference type="GO" id="GO:0046839">
    <property type="term" value="P:phospholipid dephosphorylation"/>
    <property type="evidence" value="ECO:0007669"/>
    <property type="project" value="TreeGrafter"/>
</dbReference>
<dbReference type="Gene3D" id="1.20.144.10">
    <property type="entry name" value="Phosphatidic acid phosphatase type 2/haloperoxidase"/>
    <property type="match status" value="1"/>
</dbReference>
<dbReference type="SUPFAM" id="SSF57850">
    <property type="entry name" value="RING/U-box"/>
    <property type="match status" value="2"/>
</dbReference>
<dbReference type="InterPro" id="IPR043216">
    <property type="entry name" value="PAP-like"/>
</dbReference>
<dbReference type="CDD" id="cd03390">
    <property type="entry name" value="PAP2_containing_1_like"/>
    <property type="match status" value="1"/>
</dbReference>
<dbReference type="InterPro" id="IPR002867">
    <property type="entry name" value="IBR_dom"/>
</dbReference>
<evidence type="ECO:0000256" key="6">
    <source>
        <dbReference type="ARBA" id="ARBA00022737"/>
    </source>
</evidence>
<name>A0A9P4WY90_9PLEO</name>
<dbReference type="SMART" id="SM00647">
    <property type="entry name" value="IBR"/>
    <property type="match status" value="1"/>
</dbReference>
<evidence type="ECO:0000256" key="3">
    <source>
        <dbReference type="ARBA" id="ARBA00022679"/>
    </source>
</evidence>
<dbReference type="GO" id="GO:0008195">
    <property type="term" value="F:phosphatidate phosphatase activity"/>
    <property type="evidence" value="ECO:0007669"/>
    <property type="project" value="TreeGrafter"/>
</dbReference>
<organism evidence="15 16">
    <name type="scientific">Didymella heteroderae</name>
    <dbReference type="NCBI Taxonomy" id="1769908"/>
    <lineage>
        <taxon>Eukaryota</taxon>
        <taxon>Fungi</taxon>
        <taxon>Dikarya</taxon>
        <taxon>Ascomycota</taxon>
        <taxon>Pezizomycotina</taxon>
        <taxon>Dothideomycetes</taxon>
        <taxon>Pleosporomycetidae</taxon>
        <taxon>Pleosporales</taxon>
        <taxon>Pleosporineae</taxon>
        <taxon>Didymellaceae</taxon>
        <taxon>Didymella</taxon>
    </lineage>
</organism>
<feature type="domain" description="RING-type" evidence="14">
    <location>
        <begin position="700"/>
        <end position="909"/>
    </location>
</feature>
<keyword evidence="10 13" id="KW-1133">Transmembrane helix</keyword>
<dbReference type="Gene3D" id="1.20.120.1750">
    <property type="match status" value="1"/>
</dbReference>
<keyword evidence="3" id="KW-0808">Transferase</keyword>
<feature type="transmembrane region" description="Helical" evidence="13">
    <location>
        <begin position="74"/>
        <end position="100"/>
    </location>
</feature>
<evidence type="ECO:0000256" key="7">
    <source>
        <dbReference type="ARBA" id="ARBA00022771"/>
    </source>
</evidence>
<dbReference type="Pfam" id="PF01485">
    <property type="entry name" value="IBR"/>
    <property type="match status" value="1"/>
</dbReference>
<dbReference type="InterPro" id="IPR044066">
    <property type="entry name" value="TRIAD_supradom"/>
</dbReference>
<dbReference type="InterPro" id="IPR000326">
    <property type="entry name" value="PAP2/HPO"/>
</dbReference>
<dbReference type="PANTHER" id="PTHR10165">
    <property type="entry name" value="LIPID PHOSPHATE PHOSPHATASE"/>
    <property type="match status" value="1"/>
</dbReference>
<dbReference type="EMBL" id="SWKV01000006">
    <property type="protein sequence ID" value="KAF3045496.1"/>
    <property type="molecule type" value="Genomic_DNA"/>
</dbReference>
<keyword evidence="16" id="KW-1185">Reference proteome</keyword>
<comment type="subcellular location">
    <subcellularLocation>
        <location evidence="1">Membrane</location>
        <topology evidence="1">Multi-pass membrane protein</topology>
    </subcellularLocation>
</comment>
<dbReference type="AlphaFoldDB" id="A0A9P4WY90"/>
<dbReference type="PROSITE" id="PS51873">
    <property type="entry name" value="TRIAD"/>
    <property type="match status" value="1"/>
</dbReference>
<evidence type="ECO:0000259" key="14">
    <source>
        <dbReference type="PROSITE" id="PS51873"/>
    </source>
</evidence>
<accession>A0A9P4WY90</accession>
<dbReference type="GO" id="GO:0008270">
    <property type="term" value="F:zinc ion binding"/>
    <property type="evidence" value="ECO:0007669"/>
    <property type="project" value="UniProtKB-KW"/>
</dbReference>
<sequence length="909" mass="102079">MEDWTSKQLPERLPFSKKRLPKRVIFSYIIDYLIIVVLIGVFTIIDKVPPFHQPFSLQNYTLHYPFATKERVPVPLLCILVVGGPAVIIAFYTLVIDGLFSHQTPMPSSRAGVKRLSGRYRFKDRLWELNCGILGLGLSVGAAFTITGALKNAIGKPRPDLIDRCKVREGVKIDLESLTLVTIDICTQTDNYILQDGFKSFPSGHSSVSFAGLFYLSLYLAAKLHVMDAKGEVWRTFIVLVPTLGAALITGTRIMDARHHPFDVLSGASLGILVAWAAYRQYFPPISETWKKGRAYPIRAWGRGPAPPPAPPVMVDEDVQPLRQMGRPLGPIDEERGEASGIAVSTDEHSGNVFRQQISNSQRRRQEHAPEGVDRSNTLASSNYRSDTLGSTYRSNTIGSSLSTKVDRYQNEMPTSNPFAASAARQRRMESYDYSSSEDDEPYELQPTGGAYNPVSGRLTDTGYHPPQASIGKEPMTTMVDISGISTEALKQDSGLKELVEKPTAFRRTFDYGKISEEYGQFGRRRKETKHRSAGNNRTLARDSILGQRRRSPSCEMIESDDEHNSYRSLPSAIAPEERAFSEATHAKRRKMTAQQEQDDRRFAERLAAEEEDDLLMLMEGRWTTARPSKKHFLIDLEQSNRRNEPRRSTGFTKARQNSVTFLKLPNWRQSETFDAAIARQIQREEAQEQDARLWEATSRTRDCVVCGDATLVIDLPSLSSCSHDAGVCADCYTAWLGSQLEENGWQGVKCPGQSCKVNLTYEEIKAHASKDVFERYDVIQARNVLSADPNFRWCRAEGCTSGQIHDVEELGNEFVCVDCYERFCTVHEGPYHDDEKCEEYEYRTSGRKERDERMREEEASEEAVGKLTKKCPGTGCGRPIEKNGGCIHMTLRAPILLAVLGRMGAAEV</sequence>
<feature type="transmembrane region" description="Helical" evidence="13">
    <location>
        <begin position="233"/>
        <end position="250"/>
    </location>
</feature>
<dbReference type="Pfam" id="PF01569">
    <property type="entry name" value="PAP2"/>
    <property type="match status" value="1"/>
</dbReference>
<feature type="compositionally biased region" description="Polar residues" evidence="12">
    <location>
        <begin position="375"/>
        <end position="404"/>
    </location>
</feature>
<evidence type="ECO:0000256" key="13">
    <source>
        <dbReference type="SAM" id="Phobius"/>
    </source>
</evidence>
<keyword evidence="11 13" id="KW-0472">Membrane</keyword>
<proteinExistence type="inferred from homology"/>
<dbReference type="PANTHER" id="PTHR10165:SF158">
    <property type="entry name" value="PAP2 DOMAIN PROTEIN (AFU_ORTHOLOGUE AFUA_4G08970)"/>
    <property type="match status" value="1"/>
</dbReference>
<protein>
    <recommendedName>
        <fullName evidence="14">RING-type domain-containing protein</fullName>
    </recommendedName>
</protein>
<dbReference type="CDD" id="cd20335">
    <property type="entry name" value="BRcat_RBR"/>
    <property type="match status" value="1"/>
</dbReference>
<comment type="similarity">
    <text evidence="2">Belongs to the PA-phosphatase related phosphoesterase family.</text>
</comment>
<dbReference type="OrthoDB" id="8907274at2759"/>
<feature type="region of interest" description="Disordered" evidence="12">
    <location>
        <begin position="522"/>
        <end position="568"/>
    </location>
</feature>
<keyword evidence="9" id="KW-0862">Zinc</keyword>
<feature type="transmembrane region" description="Helical" evidence="13">
    <location>
        <begin position="208"/>
        <end position="227"/>
    </location>
</feature>
<keyword evidence="7" id="KW-0863">Zinc-finger</keyword>
<dbReference type="InterPro" id="IPR013083">
    <property type="entry name" value="Znf_RING/FYVE/PHD"/>
</dbReference>
<feature type="compositionally biased region" description="Basic residues" evidence="12">
    <location>
        <begin position="523"/>
        <end position="533"/>
    </location>
</feature>
<feature type="region of interest" description="Disordered" evidence="12">
    <location>
        <begin position="358"/>
        <end position="450"/>
    </location>
</feature>
<evidence type="ECO:0000256" key="9">
    <source>
        <dbReference type="ARBA" id="ARBA00022833"/>
    </source>
</evidence>
<evidence type="ECO:0000256" key="5">
    <source>
        <dbReference type="ARBA" id="ARBA00022723"/>
    </source>
</evidence>